<keyword evidence="2" id="KW-0285">Flavoprotein</keyword>
<evidence type="ECO:0000256" key="3">
    <source>
        <dbReference type="ARBA" id="ARBA00022827"/>
    </source>
</evidence>
<reference evidence="6" key="1">
    <citation type="submission" date="2022-08" db="EMBL/GenBank/DDBJ databases">
        <authorList>
            <person name="Tistechok S."/>
            <person name="Samborskyy M."/>
            <person name="Roman I."/>
        </authorList>
    </citation>
    <scope>NUCLEOTIDE SEQUENCE</scope>
    <source>
        <strain evidence="6">DSM 103496</strain>
    </source>
</reference>
<comment type="cofactor">
    <cofactor evidence="1">
        <name>FAD</name>
        <dbReference type="ChEBI" id="CHEBI:57692"/>
    </cofactor>
</comment>
<gene>
    <name evidence="6" type="ORF">NZH93_08665</name>
</gene>
<dbReference type="Gene3D" id="3.40.30.120">
    <property type="match status" value="1"/>
</dbReference>
<dbReference type="Gene3D" id="3.30.9.10">
    <property type="entry name" value="D-Amino Acid Oxidase, subunit A, domain 2"/>
    <property type="match status" value="1"/>
</dbReference>
<accession>A0A9X3AEJ5</accession>
<evidence type="ECO:0000313" key="6">
    <source>
        <dbReference type="EMBL" id="MCS7476926.1"/>
    </source>
</evidence>
<feature type="region of interest" description="Disordered" evidence="4">
    <location>
        <begin position="399"/>
        <end position="420"/>
    </location>
</feature>
<dbReference type="Pfam" id="PF01494">
    <property type="entry name" value="FAD_binding_3"/>
    <property type="match status" value="1"/>
</dbReference>
<keyword evidence="7" id="KW-1185">Reference proteome</keyword>
<dbReference type="Pfam" id="PF21274">
    <property type="entry name" value="Rng_hyd_C"/>
    <property type="match status" value="1"/>
</dbReference>
<keyword evidence="6" id="KW-0503">Monooxygenase</keyword>
<dbReference type="InterPro" id="IPR002938">
    <property type="entry name" value="FAD-bd"/>
</dbReference>
<dbReference type="EMBL" id="JANYMP010000003">
    <property type="protein sequence ID" value="MCS7476926.1"/>
    <property type="molecule type" value="Genomic_DNA"/>
</dbReference>
<evidence type="ECO:0000256" key="2">
    <source>
        <dbReference type="ARBA" id="ARBA00022630"/>
    </source>
</evidence>
<dbReference type="PANTHER" id="PTHR43004">
    <property type="entry name" value="TRK SYSTEM POTASSIUM UPTAKE PROTEIN"/>
    <property type="match status" value="1"/>
</dbReference>
<sequence>MTDHVPTTTPVLIAGGGVTGLSAAVFLARYGVPALVVERHAEPVTDPRARALNPRTMELYRAAGLERAIHDVRSPVADHTVVAHATTLAGPELLRLPNRLGPDTEGLSPSGWAAIDQNQLEPLLHAHAVAAGADVRHHTEVVAVADAPDGVRVTLRDLDTGAEHRVVAEHLIAADGAHSPVRAMLGIGHDGPGTIARKVNVYFEADLREPLQDRKIVAMTLRNPAVHGFLTSIDGAKRWRFAISLRPDQDAAEFTEARCVELLLAAIGVDVPIVVDRISGSPWEIRGQVAERMRAGRVLIAGDAAHAMPPVGTFGVATGVQDAFNLAWKIGLRHRGLAGPGLLDTYDAERLPVARETTSLTVERYELVNGKPGNPRESAARQRMMMFGYTYAEGAFLPESGSEPGRLEDPDHPSGAPGSRAPHVVVQSNGNTVSTVDLVGLYPVLLGGPASVGWSDAAAEITRVTGVPIEYHRVDAGRFLDAYGIAEDGVVLVRPDGFIAWRSRTTVAPPEQSTTLGAVIDRLLFR</sequence>
<feature type="domain" description="FAD-binding" evidence="5">
    <location>
        <begin position="9"/>
        <end position="358"/>
    </location>
</feature>
<dbReference type="InterPro" id="IPR050641">
    <property type="entry name" value="RIFMO-like"/>
</dbReference>
<comment type="caution">
    <text evidence="6">The sequence shown here is derived from an EMBL/GenBank/DDBJ whole genome shotgun (WGS) entry which is preliminary data.</text>
</comment>
<dbReference type="AlphaFoldDB" id="A0A9X3AEJ5"/>
<keyword evidence="3" id="KW-0274">FAD</keyword>
<dbReference type="Gene3D" id="3.50.50.60">
    <property type="entry name" value="FAD/NAD(P)-binding domain"/>
    <property type="match status" value="1"/>
</dbReference>
<evidence type="ECO:0000259" key="5">
    <source>
        <dbReference type="Pfam" id="PF01494"/>
    </source>
</evidence>
<dbReference type="SUPFAM" id="SSF51905">
    <property type="entry name" value="FAD/NAD(P)-binding domain"/>
    <property type="match status" value="1"/>
</dbReference>
<evidence type="ECO:0000256" key="4">
    <source>
        <dbReference type="SAM" id="MobiDB-lite"/>
    </source>
</evidence>
<dbReference type="PANTHER" id="PTHR43004:SF19">
    <property type="entry name" value="BINDING MONOOXYGENASE, PUTATIVE (JCVI)-RELATED"/>
    <property type="match status" value="1"/>
</dbReference>
<dbReference type="Proteomes" id="UP001141259">
    <property type="component" value="Unassembled WGS sequence"/>
</dbReference>
<keyword evidence="6" id="KW-0560">Oxidoreductase</keyword>
<dbReference type="GO" id="GO:0071949">
    <property type="term" value="F:FAD binding"/>
    <property type="evidence" value="ECO:0007669"/>
    <property type="project" value="InterPro"/>
</dbReference>
<dbReference type="InterPro" id="IPR036188">
    <property type="entry name" value="FAD/NAD-bd_sf"/>
</dbReference>
<proteinExistence type="predicted"/>
<dbReference type="RefSeq" id="WP_259622439.1">
    <property type="nucleotide sequence ID" value="NZ_JANYMP010000003.1"/>
</dbReference>
<dbReference type="GO" id="GO:0016709">
    <property type="term" value="F:oxidoreductase activity, acting on paired donors, with incorporation or reduction of molecular oxygen, NAD(P)H as one donor, and incorporation of one atom of oxygen"/>
    <property type="evidence" value="ECO:0007669"/>
    <property type="project" value="UniProtKB-ARBA"/>
</dbReference>
<protein>
    <submittedName>
        <fullName evidence="6">FAD-dependent monooxygenase</fullName>
    </submittedName>
</protein>
<organism evidence="6 7">
    <name type="scientific">Umezawaea endophytica</name>
    <dbReference type="NCBI Taxonomy" id="1654476"/>
    <lineage>
        <taxon>Bacteria</taxon>
        <taxon>Bacillati</taxon>
        <taxon>Actinomycetota</taxon>
        <taxon>Actinomycetes</taxon>
        <taxon>Pseudonocardiales</taxon>
        <taxon>Pseudonocardiaceae</taxon>
        <taxon>Umezawaea</taxon>
    </lineage>
</organism>
<dbReference type="PRINTS" id="PR00420">
    <property type="entry name" value="RNGMNOXGNASE"/>
</dbReference>
<evidence type="ECO:0000313" key="7">
    <source>
        <dbReference type="Proteomes" id="UP001141259"/>
    </source>
</evidence>
<evidence type="ECO:0000256" key="1">
    <source>
        <dbReference type="ARBA" id="ARBA00001974"/>
    </source>
</evidence>
<name>A0A9X3AEJ5_9PSEU</name>